<dbReference type="InterPro" id="IPR022002">
    <property type="entry name" value="ChsH2_Znr"/>
</dbReference>
<dbReference type="AlphaFoldDB" id="A0A1M6XPV1"/>
<feature type="domain" description="ChsH2 C-terminal OB-fold" evidence="1">
    <location>
        <begin position="63"/>
        <end position="121"/>
    </location>
</feature>
<protein>
    <recommendedName>
        <fullName evidence="5">DUF35 domain-containing protein</fullName>
    </recommendedName>
</protein>
<dbReference type="SUPFAM" id="SSF50249">
    <property type="entry name" value="Nucleic acid-binding proteins"/>
    <property type="match status" value="1"/>
</dbReference>
<feature type="domain" description="ChsH2 rubredoxin-like zinc ribbon" evidence="2">
    <location>
        <begin position="22"/>
        <end position="58"/>
    </location>
</feature>
<dbReference type="InterPro" id="IPR052513">
    <property type="entry name" value="Thioester_dehydratase-like"/>
</dbReference>
<dbReference type="PANTHER" id="PTHR34075">
    <property type="entry name" value="BLR3430 PROTEIN"/>
    <property type="match status" value="1"/>
</dbReference>
<dbReference type="STRING" id="1848.SAMN05443637_117136"/>
<name>A0A1M6XPV1_PSETH</name>
<evidence type="ECO:0000313" key="4">
    <source>
        <dbReference type="Proteomes" id="UP000184363"/>
    </source>
</evidence>
<reference evidence="3 4" key="1">
    <citation type="submission" date="2016-11" db="EMBL/GenBank/DDBJ databases">
        <authorList>
            <person name="Jaros S."/>
            <person name="Januszkiewicz K."/>
            <person name="Wedrychowicz H."/>
        </authorList>
    </citation>
    <scope>NUCLEOTIDE SEQUENCE [LARGE SCALE GENOMIC DNA]</scope>
    <source>
        <strain evidence="3 4">DSM 43832</strain>
    </source>
</reference>
<dbReference type="EMBL" id="FRAP01000017">
    <property type="protein sequence ID" value="SHL08032.1"/>
    <property type="molecule type" value="Genomic_DNA"/>
</dbReference>
<gene>
    <name evidence="3" type="ORF">SAMN05443637_117136</name>
</gene>
<sequence length="145" mass="15608">MVEPRTLPAPAPTLTPETEPFWTAAAEGRLLLKRCLACAAVIWYPRSHCPLCGSRETEWFTGSGHGTVYSFTVNHKGEGAYRGAPYVLAYVELVEGPRVLTNIVDVDPAAVTVGMAVQAVFAPTGEGTALVRFAPRREPGGHRTD</sequence>
<dbReference type="InterPro" id="IPR012340">
    <property type="entry name" value="NA-bd_OB-fold"/>
</dbReference>
<dbReference type="Gene3D" id="6.10.30.10">
    <property type="match status" value="1"/>
</dbReference>
<dbReference type="Pfam" id="PF01796">
    <property type="entry name" value="OB_ChsH2_C"/>
    <property type="match status" value="1"/>
</dbReference>
<dbReference type="PANTHER" id="PTHR34075:SF5">
    <property type="entry name" value="BLR3430 PROTEIN"/>
    <property type="match status" value="1"/>
</dbReference>
<evidence type="ECO:0000259" key="2">
    <source>
        <dbReference type="Pfam" id="PF12172"/>
    </source>
</evidence>
<dbReference type="InterPro" id="IPR002878">
    <property type="entry name" value="ChsH2_C"/>
</dbReference>
<evidence type="ECO:0000259" key="1">
    <source>
        <dbReference type="Pfam" id="PF01796"/>
    </source>
</evidence>
<proteinExistence type="predicted"/>
<organism evidence="3 4">
    <name type="scientific">Pseudonocardia thermophila</name>
    <dbReference type="NCBI Taxonomy" id="1848"/>
    <lineage>
        <taxon>Bacteria</taxon>
        <taxon>Bacillati</taxon>
        <taxon>Actinomycetota</taxon>
        <taxon>Actinomycetes</taxon>
        <taxon>Pseudonocardiales</taxon>
        <taxon>Pseudonocardiaceae</taxon>
        <taxon>Pseudonocardia</taxon>
    </lineage>
</organism>
<dbReference type="OrthoDB" id="4334176at2"/>
<evidence type="ECO:0000313" key="3">
    <source>
        <dbReference type="EMBL" id="SHL08032.1"/>
    </source>
</evidence>
<keyword evidence="4" id="KW-1185">Reference proteome</keyword>
<dbReference type="Pfam" id="PF12172">
    <property type="entry name" value="zf-ChsH2"/>
    <property type="match status" value="1"/>
</dbReference>
<evidence type="ECO:0008006" key="5">
    <source>
        <dbReference type="Google" id="ProtNLM"/>
    </source>
</evidence>
<dbReference type="Proteomes" id="UP000184363">
    <property type="component" value="Unassembled WGS sequence"/>
</dbReference>
<dbReference type="RefSeq" id="WP_073458936.1">
    <property type="nucleotide sequence ID" value="NZ_CALGVN010000041.1"/>
</dbReference>
<accession>A0A1M6XPV1</accession>